<dbReference type="PROSITE" id="PS50853">
    <property type="entry name" value="FN3"/>
    <property type="match status" value="1"/>
</dbReference>
<dbReference type="GO" id="GO:0016020">
    <property type="term" value="C:membrane"/>
    <property type="evidence" value="ECO:0007669"/>
    <property type="project" value="UniProtKB-SubCell"/>
</dbReference>
<keyword evidence="4 9" id="KW-1133">Transmembrane helix</keyword>
<dbReference type="AlphaFoldDB" id="A0A3Q2HLC0"/>
<dbReference type="PANTHER" id="PTHR23037:SF46">
    <property type="entry name" value="INTERLEUKIN 5 RECEPTOR SUBUNIT ALPHA"/>
    <property type="match status" value="1"/>
</dbReference>
<evidence type="ECO:0000256" key="1">
    <source>
        <dbReference type="ARBA" id="ARBA00004479"/>
    </source>
</evidence>
<sequence>MSLRVSGLRPAPGRHADRDGQHQPNAGFGEARLHQPRWRGHRRPELLLLHLQRALHELHLGPGPRGPRRRPVFPVYTRLQVSVDGPCRRPWGTREDGKPRPEGCLNSLGSCRKRERECPRYVSDSGTHVGCHLDDLSGLTSYNYFLVNGTSQTTGIQFFDSVLRSKQIERYSPPANISVQCKPSSCLIRWERPSAHFRLDDRDFQYELVIQRQSRTQPPEYPMRIEVPGDSQNQYIFPSLEPRPKHTVKIRTGDARDAQDPRWGAWSRPVEFGSEDPDAGVVHVYVLIVLGTLGCALALGCLVKRFLRRHSLFQPVPRIKDKLNDNHPTDLQDVWEEFPAGAGKAEHEEVVTVQEVDRAPVSG</sequence>
<gene>
    <name evidence="11" type="primary">LOC102148014</name>
</gene>
<dbReference type="GeneTree" id="ENSGT00520000055993"/>
<evidence type="ECO:0000259" key="10">
    <source>
        <dbReference type="PROSITE" id="PS50853"/>
    </source>
</evidence>
<evidence type="ECO:0000256" key="4">
    <source>
        <dbReference type="ARBA" id="ARBA00022989"/>
    </source>
</evidence>
<dbReference type="SUPFAM" id="SSF49265">
    <property type="entry name" value="Fibronectin type III"/>
    <property type="match status" value="2"/>
</dbReference>
<proteinExistence type="predicted"/>
<dbReference type="Ensembl" id="ENSECAT00000043185.3">
    <property type="protein sequence ID" value="ENSECAP00000035591.3"/>
    <property type="gene ID" value="ENSECAG00000016578.4"/>
</dbReference>
<feature type="region of interest" description="Disordered" evidence="8">
    <location>
        <begin position="1"/>
        <end position="34"/>
    </location>
</feature>
<organism evidence="11 12">
    <name type="scientific">Equus caballus</name>
    <name type="common">Horse</name>
    <dbReference type="NCBI Taxonomy" id="9796"/>
    <lineage>
        <taxon>Eukaryota</taxon>
        <taxon>Metazoa</taxon>
        <taxon>Chordata</taxon>
        <taxon>Craniata</taxon>
        <taxon>Vertebrata</taxon>
        <taxon>Euteleostomi</taxon>
        <taxon>Mammalia</taxon>
        <taxon>Eutheria</taxon>
        <taxon>Laurasiatheria</taxon>
        <taxon>Perissodactyla</taxon>
        <taxon>Equidae</taxon>
        <taxon>Equus</taxon>
    </lineage>
</organism>
<keyword evidence="2 9" id="KW-0812">Transmembrane</keyword>
<feature type="domain" description="Fibronectin type-III" evidence="10">
    <location>
        <begin position="173"/>
        <end position="277"/>
    </location>
</feature>
<dbReference type="Gene3D" id="2.60.40.10">
    <property type="entry name" value="Immunoglobulins"/>
    <property type="match status" value="2"/>
</dbReference>
<dbReference type="Bgee" id="ENSECAG00000016578">
    <property type="expression patterns" value="Expressed in leukocyte and 20 other cell types or tissues"/>
</dbReference>
<evidence type="ECO:0000256" key="6">
    <source>
        <dbReference type="ARBA" id="ARBA00023170"/>
    </source>
</evidence>
<reference evidence="11 12" key="1">
    <citation type="journal article" date="2009" name="Science">
        <title>Genome sequence, comparative analysis, and population genetics of the domestic horse.</title>
        <authorList>
            <consortium name="Broad Institute Genome Sequencing Platform"/>
            <consortium name="Broad Institute Whole Genome Assembly Team"/>
            <person name="Wade C.M."/>
            <person name="Giulotto E."/>
            <person name="Sigurdsson S."/>
            <person name="Zoli M."/>
            <person name="Gnerre S."/>
            <person name="Imsland F."/>
            <person name="Lear T.L."/>
            <person name="Adelson D.L."/>
            <person name="Bailey E."/>
            <person name="Bellone R.R."/>
            <person name="Bloecker H."/>
            <person name="Distl O."/>
            <person name="Edgar R.C."/>
            <person name="Garber M."/>
            <person name="Leeb T."/>
            <person name="Mauceli E."/>
            <person name="MacLeod J.N."/>
            <person name="Penedo M.C.T."/>
            <person name="Raison J.M."/>
            <person name="Sharpe T."/>
            <person name="Vogel J."/>
            <person name="Andersson L."/>
            <person name="Antczak D.F."/>
            <person name="Biagi T."/>
            <person name="Binns M.M."/>
            <person name="Chowdhary B.P."/>
            <person name="Coleman S.J."/>
            <person name="Della Valle G."/>
            <person name="Fryc S."/>
            <person name="Guerin G."/>
            <person name="Hasegawa T."/>
            <person name="Hill E.W."/>
            <person name="Jurka J."/>
            <person name="Kiialainen A."/>
            <person name="Lindgren G."/>
            <person name="Liu J."/>
            <person name="Magnani E."/>
            <person name="Mickelson J.R."/>
            <person name="Murray J."/>
            <person name="Nergadze S.G."/>
            <person name="Onofrio R."/>
            <person name="Pedroni S."/>
            <person name="Piras M.F."/>
            <person name="Raudsepp T."/>
            <person name="Rocchi M."/>
            <person name="Roeed K.H."/>
            <person name="Ryder O.A."/>
            <person name="Searle S."/>
            <person name="Skow L."/>
            <person name="Swinburne J.E."/>
            <person name="Syvaenen A.C."/>
            <person name="Tozaki T."/>
            <person name="Valberg S.J."/>
            <person name="Vaudin M."/>
            <person name="White J.R."/>
            <person name="Zody M.C."/>
            <person name="Lander E.S."/>
            <person name="Lindblad-Toh K."/>
        </authorList>
    </citation>
    <scope>NUCLEOTIDE SEQUENCE [LARGE SCALE GENOMIC DNA]</scope>
    <source>
        <strain evidence="11 12">Thoroughbred</strain>
    </source>
</reference>
<accession>A0A3Q2HLC0</accession>
<dbReference type="PANTHER" id="PTHR23037">
    <property type="entry name" value="CYTOKINE RECEPTOR"/>
    <property type="match status" value="1"/>
</dbReference>
<evidence type="ECO:0000256" key="7">
    <source>
        <dbReference type="ARBA" id="ARBA00023180"/>
    </source>
</evidence>
<keyword evidence="6" id="KW-0675">Receptor</keyword>
<dbReference type="InterPro" id="IPR013783">
    <property type="entry name" value="Ig-like_fold"/>
</dbReference>
<reference evidence="11" key="2">
    <citation type="submission" date="2025-08" db="UniProtKB">
        <authorList>
            <consortium name="Ensembl"/>
        </authorList>
    </citation>
    <scope>IDENTIFICATION</scope>
    <source>
        <strain evidence="11">Thoroughbred</strain>
    </source>
</reference>
<keyword evidence="3" id="KW-0732">Signal</keyword>
<dbReference type="FunCoup" id="A0A3Q2HLC0">
    <property type="interactions" value="324"/>
</dbReference>
<evidence type="ECO:0000256" key="3">
    <source>
        <dbReference type="ARBA" id="ARBA00022729"/>
    </source>
</evidence>
<comment type="subcellular location">
    <subcellularLocation>
        <location evidence="1">Membrane</location>
        <topology evidence="1">Single-pass type I membrane protein</topology>
    </subcellularLocation>
</comment>
<evidence type="ECO:0000256" key="2">
    <source>
        <dbReference type="ARBA" id="ARBA00022692"/>
    </source>
</evidence>
<dbReference type="Pfam" id="PF09240">
    <property type="entry name" value="IL6Ra-bind"/>
    <property type="match status" value="1"/>
</dbReference>
<dbReference type="InterPro" id="IPR036116">
    <property type="entry name" value="FN3_sf"/>
</dbReference>
<keyword evidence="12" id="KW-1185">Reference proteome</keyword>
<dbReference type="InterPro" id="IPR003961">
    <property type="entry name" value="FN3_dom"/>
</dbReference>
<dbReference type="InterPro" id="IPR015321">
    <property type="entry name" value="TypeI_recpt_CBD"/>
</dbReference>
<dbReference type="STRING" id="9796.ENSECAP00000035591"/>
<keyword evidence="5 9" id="KW-0472">Membrane</keyword>
<name>A0A3Q2HLC0_HORSE</name>
<dbReference type="PaxDb" id="9796-ENSECAP00000035591"/>
<dbReference type="Proteomes" id="UP000002281">
    <property type="component" value="Chromosome X"/>
</dbReference>
<keyword evidence="7" id="KW-0325">Glycoprotein</keyword>
<feature type="transmembrane region" description="Helical" evidence="9">
    <location>
        <begin position="282"/>
        <end position="303"/>
    </location>
</feature>
<evidence type="ECO:0000313" key="11">
    <source>
        <dbReference type="Ensembl" id="ENSECAP00000035591.3"/>
    </source>
</evidence>
<protein>
    <recommendedName>
        <fullName evidence="10">Fibronectin type-III domain-containing protein</fullName>
    </recommendedName>
</protein>
<dbReference type="InParanoid" id="A0A3Q2HLC0"/>
<evidence type="ECO:0000256" key="5">
    <source>
        <dbReference type="ARBA" id="ARBA00023136"/>
    </source>
</evidence>
<evidence type="ECO:0000256" key="9">
    <source>
        <dbReference type="SAM" id="Phobius"/>
    </source>
</evidence>
<reference evidence="11" key="3">
    <citation type="submission" date="2025-09" db="UniProtKB">
        <authorList>
            <consortium name="Ensembl"/>
        </authorList>
    </citation>
    <scope>IDENTIFICATION</scope>
    <source>
        <strain evidence="11">Thoroughbred</strain>
    </source>
</reference>
<evidence type="ECO:0000256" key="8">
    <source>
        <dbReference type="SAM" id="MobiDB-lite"/>
    </source>
</evidence>
<evidence type="ECO:0000313" key="12">
    <source>
        <dbReference type="Proteomes" id="UP000002281"/>
    </source>
</evidence>